<feature type="compositionally biased region" description="Low complexity" evidence="1">
    <location>
        <begin position="893"/>
        <end position="905"/>
    </location>
</feature>
<protein>
    <submittedName>
        <fullName evidence="2">Uncharacterized protein</fullName>
    </submittedName>
</protein>
<feature type="compositionally biased region" description="Low complexity" evidence="1">
    <location>
        <begin position="362"/>
        <end position="372"/>
    </location>
</feature>
<sequence length="976" mass="103664">MLNPRDYRAALLDLLTSSAAESQEGESRKVEMDARHVPADAAQARRLYVPALRLARRSAPSPPGEEMDAADRMAPANLTAAAATSFPPVAPVNRTPSTPASHCVIEDSVLSGGEAQASADGTSSGGRSRVRDCLAHEPPSRVAVEEEHRPSLILSFIDNCICAGVPEAVIADQVQFMVSSMTESLALHAALHARQHKDRIREYELNELAATLERQRLQFAQQQQTALPARAFHHTLLPSSQVLAPPPQLNYALLQRGERDVCSSAQKAADAQPFHYKSISQRLSNDLWSASAIKDESLPHSTDNGRPTLPSRRTGSRGMHTLQGCAGSSQTVPVFSWRPRTSADPSGAETPTAPVVRPANHEAGAAAESSRSGRARDPSCHHRRHSRHRQPCDVCYPSAPSVQPSSLLTAHTAEVKAAPADGRPAAQQWSPTAQRRERQWSTASQHYMKPTHTSLTRWESQVPSMAPLRNTSLGGACHLREHGHGKLVTARWRSGGNSPPSTRRAASAAAGRRATPLKLIARSTHSSRLRVAATLRRQASSSPSASAASLNDEDGNAAVSLTRTRWGRLGSVDESRTPEAEEAVAPSAAAMKDDSHRATLAQRPTSVMRVDPRPGAPSPTRSPRAWSASASLAGGCLSIDAEPPLNASITRSSGDGAATTASRASMLNTLQTRGGNDKHPCCSTTASSASSSKPAVSASAPATQRLASSQHMQEAAEERLLLYGCCQHGQGHRPHQPRSSTRGAGNVLRLPVFAASVVDDDSSSANVCVTSPELQLFMELSQRKLRETERVLAVAPTPSHVSSVSHLGQSPSSIPIASVSPSCALRESTTVSSSAQPSCVDAQRTSPLAKGGSDRPLDAVHVRQQQRLAELRRRLSNYGTASSTPSPKSHRISAGAAASATQSSADMDEVPHDLQQCSSVIPQPDHAPLVVLENSALVQISPTSSDDEKGKHDEAGWQSGRHGGARKVCMLGGEKA</sequence>
<reference evidence="3" key="2">
    <citation type="journal article" date="2021" name="Sci. Data">
        <title>Chromosome-scale genome sequencing, assembly and annotation of six genomes from subfamily Leishmaniinae.</title>
        <authorList>
            <person name="Almutairi H."/>
            <person name="Urbaniak M.D."/>
            <person name="Bates M.D."/>
            <person name="Jariyapan N."/>
            <person name="Kwakye-Nuako G."/>
            <person name="Thomaz Soccol V."/>
            <person name="Al-Salem W.S."/>
            <person name="Dillon R.J."/>
            <person name="Bates P.A."/>
            <person name="Gatherer D."/>
        </authorList>
    </citation>
    <scope>NUCLEOTIDE SEQUENCE [LARGE SCALE GENOMIC DNA]</scope>
</reference>
<feature type="region of interest" description="Disordered" evidence="1">
    <location>
        <begin position="18"/>
        <end position="37"/>
    </location>
</feature>
<feature type="compositionally biased region" description="Low complexity" evidence="1">
    <location>
        <begin position="683"/>
        <end position="703"/>
    </location>
</feature>
<dbReference type="GeneID" id="92515033"/>
<feature type="region of interest" description="Disordered" evidence="1">
    <location>
        <begin position="484"/>
        <end position="515"/>
    </location>
</feature>
<feature type="compositionally biased region" description="Polar residues" evidence="1">
    <location>
        <begin position="828"/>
        <end position="837"/>
    </location>
</feature>
<comment type="caution">
    <text evidence="2">The sequence shown here is derived from an EMBL/GenBank/DDBJ whole genome shotgun (WGS) entry which is preliminary data.</text>
</comment>
<feature type="region of interest" description="Disordered" evidence="1">
    <location>
        <begin position="828"/>
        <end position="859"/>
    </location>
</feature>
<feature type="region of interest" description="Disordered" evidence="1">
    <location>
        <begin position="295"/>
        <end position="393"/>
    </location>
</feature>
<feature type="region of interest" description="Disordered" evidence="1">
    <location>
        <begin position="670"/>
        <end position="708"/>
    </location>
</feature>
<dbReference type="RefSeq" id="XP_067178384.1">
    <property type="nucleotide sequence ID" value="XM_067322521.1"/>
</dbReference>
<dbReference type="Proteomes" id="UP000673552">
    <property type="component" value="Unassembled WGS sequence"/>
</dbReference>
<dbReference type="AlphaFoldDB" id="A0A836HH28"/>
<dbReference type="OrthoDB" id="267815at2759"/>
<gene>
    <name evidence="2" type="ORF">LSCM1_05044</name>
</gene>
<evidence type="ECO:0000313" key="2">
    <source>
        <dbReference type="EMBL" id="KAG5477746.1"/>
    </source>
</evidence>
<evidence type="ECO:0000256" key="1">
    <source>
        <dbReference type="SAM" id="MobiDB-lite"/>
    </source>
</evidence>
<feature type="compositionally biased region" description="Basic and acidic residues" evidence="1">
    <location>
        <begin position="25"/>
        <end position="37"/>
    </location>
</feature>
<feature type="region of interest" description="Disordered" evidence="1">
    <location>
        <begin position="941"/>
        <end position="966"/>
    </location>
</feature>
<feature type="region of interest" description="Disordered" evidence="1">
    <location>
        <begin position="569"/>
        <end position="627"/>
    </location>
</feature>
<feature type="compositionally biased region" description="Polar residues" evidence="1">
    <location>
        <begin position="877"/>
        <end position="887"/>
    </location>
</feature>
<organism evidence="2 3">
    <name type="scientific">Leishmania martiniquensis</name>
    <dbReference type="NCBI Taxonomy" id="1580590"/>
    <lineage>
        <taxon>Eukaryota</taxon>
        <taxon>Discoba</taxon>
        <taxon>Euglenozoa</taxon>
        <taxon>Kinetoplastea</taxon>
        <taxon>Metakinetoplastina</taxon>
        <taxon>Trypanosomatida</taxon>
        <taxon>Trypanosomatidae</taxon>
        <taxon>Leishmaniinae</taxon>
        <taxon>Leishmania</taxon>
    </lineage>
</organism>
<evidence type="ECO:0000313" key="3">
    <source>
        <dbReference type="Proteomes" id="UP000673552"/>
    </source>
</evidence>
<dbReference type="EMBL" id="JAFEUZ010000024">
    <property type="protein sequence ID" value="KAG5477746.1"/>
    <property type="molecule type" value="Genomic_DNA"/>
</dbReference>
<feature type="compositionally biased region" description="Low complexity" evidence="1">
    <location>
        <begin position="498"/>
        <end position="515"/>
    </location>
</feature>
<reference evidence="3" key="1">
    <citation type="journal article" date="2021" name="Microbiol. Resour. Announc.">
        <title>LGAAP: Leishmaniinae Genome Assembly and Annotation Pipeline.</title>
        <authorList>
            <person name="Almutairi H."/>
            <person name="Urbaniak M.D."/>
            <person name="Bates M.D."/>
            <person name="Jariyapan N."/>
            <person name="Kwakye-Nuako G."/>
            <person name="Thomaz-Soccol V."/>
            <person name="Al-Salem W.S."/>
            <person name="Dillon R.J."/>
            <person name="Bates P.A."/>
            <person name="Gatherer D."/>
        </authorList>
    </citation>
    <scope>NUCLEOTIDE SEQUENCE [LARGE SCALE GENOMIC DNA]</scope>
</reference>
<feature type="region of interest" description="Disordered" evidence="1">
    <location>
        <begin position="877"/>
        <end position="910"/>
    </location>
</feature>
<keyword evidence="3" id="KW-1185">Reference proteome</keyword>
<feature type="compositionally biased region" description="Basic and acidic residues" evidence="1">
    <location>
        <begin position="946"/>
        <end position="955"/>
    </location>
</feature>
<proteinExistence type="predicted"/>
<dbReference type="KEGG" id="lmat:92515033"/>
<accession>A0A836HH28</accession>
<name>A0A836HH28_9TRYP</name>